<evidence type="ECO:0000256" key="5">
    <source>
        <dbReference type="ARBA" id="ARBA00022490"/>
    </source>
</evidence>
<accession>R7TEC9</accession>
<dbReference type="GO" id="GO:0005737">
    <property type="term" value="C:cytoplasm"/>
    <property type="evidence" value="ECO:0007669"/>
    <property type="project" value="UniProtKB-SubCell"/>
</dbReference>
<dbReference type="InterPro" id="IPR000717">
    <property type="entry name" value="PCI_dom"/>
</dbReference>
<dbReference type="InterPro" id="IPR055089">
    <property type="entry name" value="COP9_N"/>
</dbReference>
<reference evidence="10" key="3">
    <citation type="submission" date="2015-06" db="UniProtKB">
        <authorList>
            <consortium name="EnsemblMetazoa"/>
        </authorList>
    </citation>
    <scope>IDENTIFICATION</scope>
</reference>
<keyword evidence="5" id="KW-0963">Cytoplasm</keyword>
<dbReference type="FunFam" id="1.25.40.570:FF:000008">
    <property type="entry name" value="COP9 signalosome complex subunit 3"/>
    <property type="match status" value="1"/>
</dbReference>
<keyword evidence="6" id="KW-0736">Signalosome</keyword>
<evidence type="ECO:0000313" key="11">
    <source>
        <dbReference type="Proteomes" id="UP000014760"/>
    </source>
</evidence>
<evidence type="ECO:0000256" key="4">
    <source>
        <dbReference type="ARBA" id="ARBA00014878"/>
    </source>
</evidence>
<dbReference type="GO" id="GO:0006511">
    <property type="term" value="P:ubiquitin-dependent protein catabolic process"/>
    <property type="evidence" value="ECO:0007669"/>
    <property type="project" value="TreeGrafter"/>
</dbReference>
<evidence type="ECO:0000259" key="8">
    <source>
        <dbReference type="PROSITE" id="PS50250"/>
    </source>
</evidence>
<dbReference type="GO" id="GO:0008180">
    <property type="term" value="C:COP9 signalosome"/>
    <property type="evidence" value="ECO:0007669"/>
    <property type="project" value="UniProtKB-KW"/>
</dbReference>
<dbReference type="InterPro" id="IPR036390">
    <property type="entry name" value="WH_DNA-bd_sf"/>
</dbReference>
<dbReference type="PROSITE" id="PS50250">
    <property type="entry name" value="PCI"/>
    <property type="match status" value="1"/>
</dbReference>
<dbReference type="Pfam" id="PF22788">
    <property type="entry name" value="COP9_hel_rpt"/>
    <property type="match status" value="1"/>
</dbReference>
<evidence type="ECO:0000313" key="10">
    <source>
        <dbReference type="EnsemblMetazoa" id="CapteP130389"/>
    </source>
</evidence>
<dbReference type="Proteomes" id="UP000014760">
    <property type="component" value="Unassembled WGS sequence"/>
</dbReference>
<feature type="domain" description="PCI" evidence="8">
    <location>
        <begin position="200"/>
        <end position="365"/>
    </location>
</feature>
<dbReference type="AlphaFoldDB" id="R7TEC9"/>
<dbReference type="Pfam" id="PF01399">
    <property type="entry name" value="PCI"/>
    <property type="match status" value="1"/>
</dbReference>
<dbReference type="EMBL" id="KB311372">
    <property type="protein sequence ID" value="ELT89416.1"/>
    <property type="molecule type" value="Genomic_DNA"/>
</dbReference>
<evidence type="ECO:0000256" key="1">
    <source>
        <dbReference type="ARBA" id="ARBA00004123"/>
    </source>
</evidence>
<dbReference type="InterPro" id="IPR050756">
    <property type="entry name" value="CSN3"/>
</dbReference>
<dbReference type="FunCoup" id="R7TEC9">
    <property type="interactions" value="2215"/>
</dbReference>
<reference evidence="11" key="1">
    <citation type="submission" date="2012-12" db="EMBL/GenBank/DDBJ databases">
        <authorList>
            <person name="Hellsten U."/>
            <person name="Grimwood J."/>
            <person name="Chapman J.A."/>
            <person name="Shapiro H."/>
            <person name="Aerts A."/>
            <person name="Otillar R.P."/>
            <person name="Terry A.Y."/>
            <person name="Boore J.L."/>
            <person name="Simakov O."/>
            <person name="Marletaz F."/>
            <person name="Cho S.-J."/>
            <person name="Edsinger-Gonzales E."/>
            <person name="Havlak P."/>
            <person name="Kuo D.-H."/>
            <person name="Larsson T."/>
            <person name="Lv J."/>
            <person name="Arendt D."/>
            <person name="Savage R."/>
            <person name="Osoegawa K."/>
            <person name="de Jong P."/>
            <person name="Lindberg D.R."/>
            <person name="Seaver E.C."/>
            <person name="Weisblat D.A."/>
            <person name="Putnam N.H."/>
            <person name="Grigoriev I.V."/>
            <person name="Rokhsar D.S."/>
        </authorList>
    </citation>
    <scope>NUCLEOTIDE SEQUENCE</scope>
    <source>
        <strain evidence="11">I ESC-2004</strain>
    </source>
</reference>
<dbReference type="HOGENOM" id="CLU_028825_0_1_1"/>
<dbReference type="FunFam" id="1.10.10.10:FF:000354">
    <property type="entry name" value="COP9 signalosome complex subunit 3"/>
    <property type="match status" value="1"/>
</dbReference>
<evidence type="ECO:0000313" key="9">
    <source>
        <dbReference type="EMBL" id="ELT89416.1"/>
    </source>
</evidence>
<comment type="subcellular location">
    <subcellularLocation>
        <location evidence="2">Cytoplasm</location>
    </subcellularLocation>
    <subcellularLocation>
        <location evidence="1">Nucleus</location>
    </subcellularLocation>
</comment>
<dbReference type="SMART" id="SM00088">
    <property type="entry name" value="PINT"/>
    <property type="match status" value="1"/>
</dbReference>
<dbReference type="PANTHER" id="PTHR10758">
    <property type="entry name" value="26S PROTEASOME NON-ATPASE REGULATORY SUBUNIT 3/COP9 SIGNALOSOME COMPLEX SUBUNIT 3"/>
    <property type="match status" value="1"/>
</dbReference>
<evidence type="ECO:0000256" key="3">
    <source>
        <dbReference type="ARBA" id="ARBA00007084"/>
    </source>
</evidence>
<name>R7TEC9_CAPTE</name>
<keyword evidence="7" id="KW-0539">Nucleus</keyword>
<dbReference type="OrthoDB" id="29061at2759"/>
<reference evidence="9 11" key="2">
    <citation type="journal article" date="2013" name="Nature">
        <title>Insights into bilaterian evolution from three spiralian genomes.</title>
        <authorList>
            <person name="Simakov O."/>
            <person name="Marletaz F."/>
            <person name="Cho S.J."/>
            <person name="Edsinger-Gonzales E."/>
            <person name="Havlak P."/>
            <person name="Hellsten U."/>
            <person name="Kuo D.H."/>
            <person name="Larsson T."/>
            <person name="Lv J."/>
            <person name="Arendt D."/>
            <person name="Savage R."/>
            <person name="Osoegawa K."/>
            <person name="de Jong P."/>
            <person name="Grimwood J."/>
            <person name="Chapman J.A."/>
            <person name="Shapiro H."/>
            <person name="Aerts A."/>
            <person name="Otillar R.P."/>
            <person name="Terry A.Y."/>
            <person name="Boore J.L."/>
            <person name="Grigoriev I.V."/>
            <person name="Lindberg D.R."/>
            <person name="Seaver E.C."/>
            <person name="Weisblat D.A."/>
            <person name="Putnam N.H."/>
            <person name="Rokhsar D.S."/>
        </authorList>
    </citation>
    <scope>NUCLEOTIDE SEQUENCE</scope>
    <source>
        <strain evidence="9 11">I ESC-2004</strain>
    </source>
</reference>
<keyword evidence="11" id="KW-1185">Reference proteome</keyword>
<dbReference type="OMA" id="NHYHDLV"/>
<dbReference type="STRING" id="283909.R7TEC9"/>
<dbReference type="Gene3D" id="1.25.40.570">
    <property type="match status" value="1"/>
</dbReference>
<dbReference type="EnsemblMetazoa" id="CapteT130389">
    <property type="protein sequence ID" value="CapteP130389"/>
    <property type="gene ID" value="CapteG130389"/>
</dbReference>
<evidence type="ECO:0000256" key="7">
    <source>
        <dbReference type="ARBA" id="ARBA00023242"/>
    </source>
</evidence>
<sequence length="431" mass="49327">MANALEHYVNNVRTLSQQGNLAQLCEFISHSYEVLSRNASHLDNVLGTFDLQHHSLGVLGILCVKYSLPNIPDFEVLYLQTEEFITACNGEQVRYATDSFAELCHKLTNNLVDRKQPLRGISLLAKAINKIQLSPSQLTSIHADLCQMCLLSKCMKPALPFLDVDITDISKEGGLYDARHFLQYYYYGGMIYLALKKLDRALYFFEIAVTTPSMAVSHIMLESYKKYLLVALILHGKIPSLPKYTSHVVVKYIKPLVQPYNDLATAYATNQPTELRNMVTKHQDIYNRDNNMGLVKQCVTSIFKKNIQRLTKTFMTLSLTDMANRVQLAGPREAEKYVLHMIEDGEIFATINQRDGMVSFHDNPEKFNSVGMFLKIDEEIQKCISLDAKLRDMDREISVNPHFVMKVGISSLLSNWYNLDCFQFTEFWNAW</sequence>
<evidence type="ECO:0000256" key="6">
    <source>
        <dbReference type="ARBA" id="ARBA00022790"/>
    </source>
</evidence>
<proteinExistence type="inferred from homology"/>
<evidence type="ECO:0000256" key="2">
    <source>
        <dbReference type="ARBA" id="ARBA00004496"/>
    </source>
</evidence>
<dbReference type="EMBL" id="AMQN01014863">
    <property type="status" value="NOT_ANNOTATED_CDS"/>
    <property type="molecule type" value="Genomic_DNA"/>
</dbReference>
<organism evidence="9">
    <name type="scientific">Capitella teleta</name>
    <name type="common">Polychaete worm</name>
    <dbReference type="NCBI Taxonomy" id="283909"/>
    <lineage>
        <taxon>Eukaryota</taxon>
        <taxon>Metazoa</taxon>
        <taxon>Spiralia</taxon>
        <taxon>Lophotrochozoa</taxon>
        <taxon>Annelida</taxon>
        <taxon>Polychaeta</taxon>
        <taxon>Sedentaria</taxon>
        <taxon>Scolecida</taxon>
        <taxon>Capitellidae</taxon>
        <taxon>Capitella</taxon>
    </lineage>
</organism>
<protein>
    <recommendedName>
        <fullName evidence="4">COP9 signalosome complex subunit 3</fullName>
    </recommendedName>
</protein>
<gene>
    <name evidence="9" type="ORF">CAPTEDRAFT_130389</name>
</gene>
<comment type="similarity">
    <text evidence="3">Belongs to the CSN3 family.</text>
</comment>
<dbReference type="PANTHER" id="PTHR10758:SF1">
    <property type="entry name" value="COP9 SIGNALOSOME COMPLEX SUBUNIT 3"/>
    <property type="match status" value="1"/>
</dbReference>
<dbReference type="SUPFAM" id="SSF46785">
    <property type="entry name" value="Winged helix' DNA-binding domain"/>
    <property type="match status" value="1"/>
</dbReference>